<reference evidence="1" key="1">
    <citation type="thesis" date="2020" institute="ProQuest LLC" country="789 East Eisenhower Parkway, Ann Arbor, MI, USA">
        <title>Comparative Genomics and Chromosome Evolution.</title>
        <authorList>
            <person name="Mudd A.B."/>
        </authorList>
    </citation>
    <scope>NUCLEOTIDE SEQUENCE</scope>
    <source>
        <strain evidence="1">1538</strain>
        <tissue evidence="1">Blood</tissue>
    </source>
</reference>
<evidence type="ECO:0000313" key="1">
    <source>
        <dbReference type="EMBL" id="DBA27228.1"/>
    </source>
</evidence>
<dbReference type="AlphaFoldDB" id="A0AAV3APM7"/>
<organism evidence="1 2">
    <name type="scientific">Pyxicephalus adspersus</name>
    <name type="common">African bullfrog</name>
    <dbReference type="NCBI Taxonomy" id="30357"/>
    <lineage>
        <taxon>Eukaryota</taxon>
        <taxon>Metazoa</taxon>
        <taxon>Chordata</taxon>
        <taxon>Craniata</taxon>
        <taxon>Vertebrata</taxon>
        <taxon>Euteleostomi</taxon>
        <taxon>Amphibia</taxon>
        <taxon>Batrachia</taxon>
        <taxon>Anura</taxon>
        <taxon>Neobatrachia</taxon>
        <taxon>Ranoidea</taxon>
        <taxon>Pyxicephalidae</taxon>
        <taxon>Pyxicephalinae</taxon>
        <taxon>Pyxicephalus</taxon>
    </lineage>
</organism>
<keyword evidence="2" id="KW-1185">Reference proteome</keyword>
<dbReference type="Proteomes" id="UP001181693">
    <property type="component" value="Unassembled WGS sequence"/>
</dbReference>
<gene>
    <name evidence="1" type="ORF">GDO54_011393</name>
</gene>
<evidence type="ECO:0000313" key="2">
    <source>
        <dbReference type="Proteomes" id="UP001181693"/>
    </source>
</evidence>
<sequence length="104" mass="11601">MVLCKSPAGLVLPKLGHFTGSLALAPVMAKAIIFSNFGANMELTQIFCPLFPWEPNPRKGNIQSSISKAQVQFCCKTMLCTFFPQICSVSIAYFDNKHRVKFHF</sequence>
<comment type="caution">
    <text evidence="1">The sequence shown here is derived from an EMBL/GenBank/DDBJ whole genome shotgun (WGS) entry which is preliminary data.</text>
</comment>
<protein>
    <submittedName>
        <fullName evidence="1">Uncharacterized protein</fullName>
    </submittedName>
</protein>
<proteinExistence type="predicted"/>
<accession>A0AAV3APM7</accession>
<name>A0AAV3APM7_PYXAD</name>
<dbReference type="EMBL" id="DYDO01000004">
    <property type="protein sequence ID" value="DBA27228.1"/>
    <property type="molecule type" value="Genomic_DNA"/>
</dbReference>